<gene>
    <name evidence="2" type="ORF">SAMN04487788_2618</name>
</gene>
<evidence type="ECO:0000313" key="3">
    <source>
        <dbReference type="Proteomes" id="UP000186456"/>
    </source>
</evidence>
<dbReference type="InterPro" id="IPR051908">
    <property type="entry name" value="Ribosomal_N-acetyltransferase"/>
</dbReference>
<dbReference type="GO" id="GO:1990189">
    <property type="term" value="F:protein N-terminal-serine acetyltransferase activity"/>
    <property type="evidence" value="ECO:0007669"/>
    <property type="project" value="TreeGrafter"/>
</dbReference>
<evidence type="ECO:0000313" key="2">
    <source>
        <dbReference type="EMBL" id="SDP23651.1"/>
    </source>
</evidence>
<dbReference type="InterPro" id="IPR000182">
    <property type="entry name" value="GNAT_dom"/>
</dbReference>
<feature type="domain" description="N-acetyltransferase" evidence="1">
    <location>
        <begin position="21"/>
        <end position="159"/>
    </location>
</feature>
<proteinExistence type="predicted"/>
<dbReference type="Proteomes" id="UP000186456">
    <property type="component" value="Unassembled WGS sequence"/>
</dbReference>
<dbReference type="InterPro" id="IPR016181">
    <property type="entry name" value="Acyl_CoA_acyltransferase"/>
</dbReference>
<organism evidence="2 3">
    <name type="scientific">Microbacterium testaceum (strain StLB037)</name>
    <dbReference type="NCBI Taxonomy" id="979556"/>
    <lineage>
        <taxon>Bacteria</taxon>
        <taxon>Bacillati</taxon>
        <taxon>Actinomycetota</taxon>
        <taxon>Actinomycetes</taxon>
        <taxon>Micrococcales</taxon>
        <taxon>Microbacteriaceae</taxon>
        <taxon>Microbacterium</taxon>
    </lineage>
</organism>
<name>A0A1H0R291_MICTS</name>
<dbReference type="PROSITE" id="PS51186">
    <property type="entry name" value="GNAT"/>
    <property type="match status" value="1"/>
</dbReference>
<dbReference type="RefSeq" id="WP_074696339.1">
    <property type="nucleotide sequence ID" value="NZ_FNJN01000006.1"/>
</dbReference>
<dbReference type="Gene3D" id="3.40.630.30">
    <property type="match status" value="1"/>
</dbReference>
<dbReference type="AlphaFoldDB" id="A0A1H0R291"/>
<keyword evidence="2" id="KW-0808">Transferase</keyword>
<dbReference type="PANTHER" id="PTHR43441">
    <property type="entry name" value="RIBOSOMAL-PROTEIN-SERINE ACETYLTRANSFERASE"/>
    <property type="match status" value="1"/>
</dbReference>
<protein>
    <submittedName>
        <fullName evidence="2">Protein N-acetyltransferase, RimJ/RimL family</fullName>
    </submittedName>
</protein>
<evidence type="ECO:0000259" key="1">
    <source>
        <dbReference type="PROSITE" id="PS51186"/>
    </source>
</evidence>
<accession>A0A1H0R291</accession>
<sequence>MILHSARVALEPISQELARRIVDRQEQPGDNWHPEYPFADELVPLAALSAAEPTNSPFTMYLVRRTDDGRAIGGFGFFGPPDELGHVEFGYGLVPSARGAGLATEAVGLALRFASAWGARVAAADTDVRNIASQQVLLKNGFSEIRRDDALVYYRRRFGAERLA</sequence>
<dbReference type="GO" id="GO:0008999">
    <property type="term" value="F:protein-N-terminal-alanine acetyltransferase activity"/>
    <property type="evidence" value="ECO:0007669"/>
    <property type="project" value="TreeGrafter"/>
</dbReference>
<dbReference type="EMBL" id="FNJN01000006">
    <property type="protein sequence ID" value="SDP23651.1"/>
    <property type="molecule type" value="Genomic_DNA"/>
</dbReference>
<dbReference type="Pfam" id="PF13302">
    <property type="entry name" value="Acetyltransf_3"/>
    <property type="match status" value="1"/>
</dbReference>
<dbReference type="SUPFAM" id="SSF55729">
    <property type="entry name" value="Acyl-CoA N-acyltransferases (Nat)"/>
    <property type="match status" value="1"/>
</dbReference>
<reference evidence="2 3" key="1">
    <citation type="submission" date="2016-10" db="EMBL/GenBank/DDBJ databases">
        <authorList>
            <person name="de Groot N.N."/>
        </authorList>
    </citation>
    <scope>NUCLEOTIDE SEQUENCE [LARGE SCALE GENOMIC DNA]</scope>
    <source>
        <strain evidence="2 3">StLB037</strain>
    </source>
</reference>
<dbReference type="GO" id="GO:0005737">
    <property type="term" value="C:cytoplasm"/>
    <property type="evidence" value="ECO:0007669"/>
    <property type="project" value="TreeGrafter"/>
</dbReference>
<dbReference type="PANTHER" id="PTHR43441:SF6">
    <property type="entry name" value="N-ACETYLTRANSFERASE DOMAIN-CONTAINING PROTEIN"/>
    <property type="match status" value="1"/>
</dbReference>